<comment type="subcellular location">
    <subcellularLocation>
        <location evidence="1">Cell membrane</location>
        <topology evidence="1">Peripheral membrane protein</topology>
    </subcellularLocation>
</comment>
<evidence type="ECO:0000313" key="9">
    <source>
        <dbReference type="Proteomes" id="UP000611640"/>
    </source>
</evidence>
<dbReference type="GO" id="GO:0016887">
    <property type="term" value="F:ATP hydrolysis activity"/>
    <property type="evidence" value="ECO:0007669"/>
    <property type="project" value="InterPro"/>
</dbReference>
<dbReference type="InterPro" id="IPR050763">
    <property type="entry name" value="ABC_transporter_ATP-binding"/>
</dbReference>
<dbReference type="InterPro" id="IPR003593">
    <property type="entry name" value="AAA+_ATPase"/>
</dbReference>
<dbReference type="RefSeq" id="WP_203959891.1">
    <property type="nucleotide sequence ID" value="NZ_AP023355.1"/>
</dbReference>
<name>A0A7R7DK47_9ACTN</name>
<dbReference type="EMBL" id="AP023355">
    <property type="protein sequence ID" value="BCJ32912.1"/>
    <property type="molecule type" value="Genomic_DNA"/>
</dbReference>
<keyword evidence="9" id="KW-1185">Reference proteome</keyword>
<evidence type="ECO:0000256" key="1">
    <source>
        <dbReference type="ARBA" id="ARBA00004202"/>
    </source>
</evidence>
<dbReference type="SMART" id="SM00382">
    <property type="entry name" value="AAA"/>
    <property type="match status" value="1"/>
</dbReference>
<keyword evidence="6" id="KW-0046">Antibiotic resistance</keyword>
<dbReference type="Gene3D" id="3.40.50.300">
    <property type="entry name" value="P-loop containing nucleotide triphosphate hydrolases"/>
    <property type="match status" value="1"/>
</dbReference>
<dbReference type="KEGG" id="atl:Athai_04150"/>
<dbReference type="GO" id="GO:0046677">
    <property type="term" value="P:response to antibiotic"/>
    <property type="evidence" value="ECO:0007669"/>
    <property type="project" value="UniProtKB-KW"/>
</dbReference>
<proteinExistence type="inferred from homology"/>
<evidence type="ECO:0000256" key="5">
    <source>
        <dbReference type="ARBA" id="ARBA00022840"/>
    </source>
</evidence>
<comment type="similarity">
    <text evidence="2">Belongs to the ABC transporter superfamily.</text>
</comment>
<dbReference type="GO" id="GO:0005886">
    <property type="term" value="C:plasma membrane"/>
    <property type="evidence" value="ECO:0007669"/>
    <property type="project" value="UniProtKB-SubCell"/>
</dbReference>
<evidence type="ECO:0000313" key="8">
    <source>
        <dbReference type="EMBL" id="BCJ32912.1"/>
    </source>
</evidence>
<dbReference type="InterPro" id="IPR027417">
    <property type="entry name" value="P-loop_NTPase"/>
</dbReference>
<evidence type="ECO:0000256" key="2">
    <source>
        <dbReference type="ARBA" id="ARBA00005417"/>
    </source>
</evidence>
<protein>
    <submittedName>
        <fullName evidence="8">Putative amino acid ABC transporter (ATP-binding protein)</fullName>
    </submittedName>
</protein>
<evidence type="ECO:0000256" key="3">
    <source>
        <dbReference type="ARBA" id="ARBA00022448"/>
    </source>
</evidence>
<accession>A0A7R7DK47</accession>
<gene>
    <name evidence="8" type="ORF">Athai_04150</name>
</gene>
<keyword evidence="3" id="KW-0813">Transport</keyword>
<dbReference type="GO" id="GO:0005524">
    <property type="term" value="F:ATP binding"/>
    <property type="evidence" value="ECO:0007669"/>
    <property type="project" value="UniProtKB-KW"/>
</dbReference>
<dbReference type="InterPro" id="IPR003439">
    <property type="entry name" value="ABC_transporter-like_ATP-bd"/>
</dbReference>
<dbReference type="PANTHER" id="PTHR42711">
    <property type="entry name" value="ABC TRANSPORTER ATP-BINDING PROTEIN"/>
    <property type="match status" value="1"/>
</dbReference>
<dbReference type="Proteomes" id="UP000611640">
    <property type="component" value="Chromosome"/>
</dbReference>
<dbReference type="PANTHER" id="PTHR42711:SF5">
    <property type="entry name" value="ABC TRANSPORTER ATP-BINDING PROTEIN NATA"/>
    <property type="match status" value="1"/>
</dbReference>
<dbReference type="SUPFAM" id="SSF52540">
    <property type="entry name" value="P-loop containing nucleoside triphosphate hydrolases"/>
    <property type="match status" value="1"/>
</dbReference>
<keyword evidence="4" id="KW-0547">Nucleotide-binding</keyword>
<evidence type="ECO:0000256" key="6">
    <source>
        <dbReference type="ARBA" id="ARBA00023251"/>
    </source>
</evidence>
<feature type="domain" description="ABC transporter" evidence="7">
    <location>
        <begin position="7"/>
        <end position="228"/>
    </location>
</feature>
<dbReference type="PROSITE" id="PS50893">
    <property type="entry name" value="ABC_TRANSPORTER_2"/>
    <property type="match status" value="1"/>
</dbReference>
<reference evidence="8 9" key="1">
    <citation type="submission" date="2020-08" db="EMBL/GenBank/DDBJ databases">
        <title>Whole genome shotgun sequence of Actinocatenispora thailandica NBRC 105041.</title>
        <authorList>
            <person name="Komaki H."/>
            <person name="Tamura T."/>
        </authorList>
    </citation>
    <scope>NUCLEOTIDE SEQUENCE [LARGE SCALE GENOMIC DNA]</scope>
    <source>
        <strain evidence="8 9">NBRC 105041</strain>
    </source>
</reference>
<evidence type="ECO:0000256" key="4">
    <source>
        <dbReference type="ARBA" id="ARBA00022741"/>
    </source>
</evidence>
<dbReference type="AlphaFoldDB" id="A0A7R7DK47"/>
<organism evidence="8 9">
    <name type="scientific">Actinocatenispora thailandica</name>
    <dbReference type="NCBI Taxonomy" id="227318"/>
    <lineage>
        <taxon>Bacteria</taxon>
        <taxon>Bacillati</taxon>
        <taxon>Actinomycetota</taxon>
        <taxon>Actinomycetes</taxon>
        <taxon>Micromonosporales</taxon>
        <taxon>Micromonosporaceae</taxon>
        <taxon>Actinocatenispora</taxon>
    </lineage>
</organism>
<keyword evidence="5" id="KW-0067">ATP-binding</keyword>
<sequence length="229" mass="23902">MATPALLELSGVSRTYGEREALAPIDLKLHARRCVVLLGANGSGKSTLLRIACGRDTPTAGTVRLGGSALTEEDVRVRTQIGVVGDQVGYYPDLTVAEHLHLVAVAHGAGDEADELVAGALVDCRLDEHADALPGSLSSGQTQALLLASVLVRPRRLLVLDEPEQRLDPAARDWLAGVLAAEKQAGTALLIATHHTDLAAAVADRVIVLREGEVVADGKPDKVLSGDIA</sequence>
<evidence type="ECO:0000259" key="7">
    <source>
        <dbReference type="PROSITE" id="PS50893"/>
    </source>
</evidence>
<dbReference type="CDD" id="cd03230">
    <property type="entry name" value="ABC_DR_subfamily_A"/>
    <property type="match status" value="1"/>
</dbReference>
<dbReference type="Pfam" id="PF00005">
    <property type="entry name" value="ABC_tran"/>
    <property type="match status" value="1"/>
</dbReference>